<accession>Q0RY26</accession>
<protein>
    <submittedName>
        <fullName evidence="1">Uncharacterized protein</fullName>
    </submittedName>
</protein>
<reference evidence="2" key="1">
    <citation type="journal article" date="2006" name="Proc. Natl. Acad. Sci. U.S.A.">
        <title>The complete genome of Rhodococcus sp. RHA1 provides insights into a catabolic powerhouse.</title>
        <authorList>
            <person name="McLeod M.P."/>
            <person name="Warren R.L."/>
            <person name="Hsiao W.W.L."/>
            <person name="Araki N."/>
            <person name="Myhre M."/>
            <person name="Fernandes C."/>
            <person name="Miyazawa D."/>
            <person name="Wong W."/>
            <person name="Lillquist A.L."/>
            <person name="Wang D."/>
            <person name="Dosanjh M."/>
            <person name="Hara H."/>
            <person name="Petrescu A."/>
            <person name="Morin R.D."/>
            <person name="Yang G."/>
            <person name="Stott J.M."/>
            <person name="Schein J.E."/>
            <person name="Shin H."/>
            <person name="Smailus D."/>
            <person name="Siddiqui A.S."/>
            <person name="Marra M.A."/>
            <person name="Jones S.J.M."/>
            <person name="Holt R."/>
            <person name="Brinkman F.S.L."/>
            <person name="Miyauchi K."/>
            <person name="Fukuda M."/>
            <person name="Davies J.E."/>
            <person name="Mohn W.W."/>
            <person name="Eltis L.D."/>
        </authorList>
    </citation>
    <scope>NUCLEOTIDE SEQUENCE [LARGE SCALE GENOMIC DNA]</scope>
    <source>
        <strain evidence="2">RHA1</strain>
    </source>
</reference>
<dbReference type="EMBL" id="CP000432">
    <property type="protein sequence ID" value="ABG99810.1"/>
    <property type="molecule type" value="Genomic_DNA"/>
</dbReference>
<proteinExistence type="predicted"/>
<dbReference type="HOGENOM" id="CLU_134425_0_0_11"/>
<name>Q0RY26_RHOJR</name>
<dbReference type="KEGG" id="rha:RHA1_ro08766"/>
<dbReference type="AlphaFoldDB" id="Q0RY26"/>
<keyword evidence="1" id="KW-0614">Plasmid</keyword>
<organism evidence="1 2">
    <name type="scientific">Rhodococcus jostii (strain RHA1)</name>
    <dbReference type="NCBI Taxonomy" id="101510"/>
    <lineage>
        <taxon>Bacteria</taxon>
        <taxon>Bacillati</taxon>
        <taxon>Actinomycetota</taxon>
        <taxon>Actinomycetes</taxon>
        <taxon>Mycobacteriales</taxon>
        <taxon>Nocardiaceae</taxon>
        <taxon>Rhodococcus</taxon>
    </lineage>
</organism>
<gene>
    <name evidence="1" type="ordered locus">RHA1_ro08766</name>
</gene>
<dbReference type="Proteomes" id="UP000008710">
    <property type="component" value="Plasmid pRHL1"/>
</dbReference>
<sequence length="169" mass="17866">MHAGVAGHSVTMESEEQPVDAAVIGGRLVTLVADRDSATLSHALSAMALNTRPSNRYPDYEQVLAWVLGPIGEVIVARLGPVPPGQDLALNVLRKNGAEVDRAGLPQSGDWVLRTAGALLSYDTNGKEWVAAAGRQPDPVRRATLLADALIWLDFLLDADAPDLPDAAT</sequence>
<geneLocation type="plasmid" evidence="1 2">
    <name>pRHL1</name>
</geneLocation>
<evidence type="ECO:0000313" key="2">
    <source>
        <dbReference type="Proteomes" id="UP000008710"/>
    </source>
</evidence>
<evidence type="ECO:0000313" key="1">
    <source>
        <dbReference type="EMBL" id="ABG99810.1"/>
    </source>
</evidence>